<dbReference type="GO" id="GO:0080120">
    <property type="term" value="P:CAAX-box protein maturation"/>
    <property type="evidence" value="ECO:0007669"/>
    <property type="project" value="UniProtKB-ARBA"/>
</dbReference>
<keyword evidence="1" id="KW-0472">Membrane</keyword>
<feature type="transmembrane region" description="Helical" evidence="1">
    <location>
        <begin position="186"/>
        <end position="206"/>
    </location>
</feature>
<dbReference type="OrthoDB" id="9777755at2"/>
<dbReference type="GO" id="GO:0006508">
    <property type="term" value="P:proteolysis"/>
    <property type="evidence" value="ECO:0007669"/>
    <property type="project" value="UniProtKB-KW"/>
</dbReference>
<dbReference type="RefSeq" id="WP_145031778.1">
    <property type="nucleotide sequence ID" value="NZ_CP036271.1"/>
</dbReference>
<dbReference type="AlphaFoldDB" id="A0A517SHT3"/>
<evidence type="ECO:0000256" key="1">
    <source>
        <dbReference type="SAM" id="Phobius"/>
    </source>
</evidence>
<feature type="transmembrane region" description="Helical" evidence="1">
    <location>
        <begin position="283"/>
        <end position="301"/>
    </location>
</feature>
<dbReference type="GO" id="GO:0004175">
    <property type="term" value="F:endopeptidase activity"/>
    <property type="evidence" value="ECO:0007669"/>
    <property type="project" value="UniProtKB-ARBA"/>
</dbReference>
<keyword evidence="3" id="KW-0645">Protease</keyword>
<dbReference type="Proteomes" id="UP000315700">
    <property type="component" value="Chromosome"/>
</dbReference>
<keyword evidence="1" id="KW-0812">Transmembrane</keyword>
<dbReference type="PANTHER" id="PTHR36435:SF1">
    <property type="entry name" value="CAAX AMINO TERMINAL PROTEASE FAMILY PROTEIN"/>
    <property type="match status" value="1"/>
</dbReference>
<dbReference type="Pfam" id="PF02517">
    <property type="entry name" value="Rce1-like"/>
    <property type="match status" value="1"/>
</dbReference>
<dbReference type="PANTHER" id="PTHR36435">
    <property type="entry name" value="SLR1288 PROTEIN"/>
    <property type="match status" value="1"/>
</dbReference>
<keyword evidence="3" id="KW-0378">Hydrolase</keyword>
<reference evidence="3 4" key="1">
    <citation type="submission" date="2019-02" db="EMBL/GenBank/DDBJ databases">
        <title>Deep-cultivation of Planctomycetes and their phenomic and genomic characterization uncovers novel biology.</title>
        <authorList>
            <person name="Wiegand S."/>
            <person name="Jogler M."/>
            <person name="Boedeker C."/>
            <person name="Pinto D."/>
            <person name="Vollmers J."/>
            <person name="Rivas-Marin E."/>
            <person name="Kohn T."/>
            <person name="Peeters S.H."/>
            <person name="Heuer A."/>
            <person name="Rast P."/>
            <person name="Oberbeckmann S."/>
            <person name="Bunk B."/>
            <person name="Jeske O."/>
            <person name="Meyerdierks A."/>
            <person name="Storesund J.E."/>
            <person name="Kallscheuer N."/>
            <person name="Luecker S."/>
            <person name="Lage O.M."/>
            <person name="Pohl T."/>
            <person name="Merkel B.J."/>
            <person name="Hornburger P."/>
            <person name="Mueller R.-W."/>
            <person name="Bruemmer F."/>
            <person name="Labrenz M."/>
            <person name="Spormann A.M."/>
            <person name="Op den Camp H."/>
            <person name="Overmann J."/>
            <person name="Amann R."/>
            <person name="Jetten M.S.M."/>
            <person name="Mascher T."/>
            <person name="Medema M.H."/>
            <person name="Devos D.P."/>
            <person name="Kaster A.-K."/>
            <person name="Ovreas L."/>
            <person name="Rohde M."/>
            <person name="Galperin M.Y."/>
            <person name="Jogler C."/>
        </authorList>
    </citation>
    <scope>NUCLEOTIDE SEQUENCE [LARGE SCALE GENOMIC DNA]</scope>
    <source>
        <strain evidence="3 4">Pan44</strain>
    </source>
</reference>
<keyword evidence="4" id="KW-1185">Reference proteome</keyword>
<dbReference type="InParanoid" id="A0A517SHT3"/>
<evidence type="ECO:0000259" key="2">
    <source>
        <dbReference type="Pfam" id="PF02517"/>
    </source>
</evidence>
<feature type="transmembrane region" description="Helical" evidence="1">
    <location>
        <begin position="259"/>
        <end position="277"/>
    </location>
</feature>
<keyword evidence="1" id="KW-1133">Transmembrane helix</keyword>
<feature type="domain" description="CAAX prenyl protease 2/Lysostaphin resistance protein A-like" evidence="2">
    <location>
        <begin position="155"/>
        <end position="242"/>
    </location>
</feature>
<proteinExistence type="predicted"/>
<feature type="transmembrane region" description="Helical" evidence="1">
    <location>
        <begin position="98"/>
        <end position="117"/>
    </location>
</feature>
<feature type="transmembrane region" description="Helical" evidence="1">
    <location>
        <begin position="226"/>
        <end position="247"/>
    </location>
</feature>
<protein>
    <submittedName>
        <fullName evidence="3">CAAX amino terminal protease self-immunity</fullName>
    </submittedName>
</protein>
<sequence length="329" mass="35182">MKGPGLIESLGWTASYLIAQILALAAFVAVFVFVVFGSWPANTQEIVDLCLEIDLDRSFVPLGVTNLLCLFVLAPLVRLRLGRGAREYLMVRRPEATPLILVVGSILPLAIVSEQLYRWSMELWKVLSERFPAVGPFANGNAVELMVQFARAESFPILIVAVALGPAIGEELIFRGLIGNGLVSRWGRATGMVITSLLFAAAHGFPPHALATIPIGLYLHHVYLATGSYWMAVIVHFLNNLLVITLARYGAVEALPASPALLCCSAGYVLMTALLLGREGHPAPVTVAGPMLLTGSAGAATLHLRTRLIAVAAVLTFTSAFVWTAMAGV</sequence>
<dbReference type="KEGG" id="ccos:Pan44_37290"/>
<feature type="transmembrane region" description="Helical" evidence="1">
    <location>
        <begin position="308"/>
        <end position="326"/>
    </location>
</feature>
<dbReference type="EMBL" id="CP036271">
    <property type="protein sequence ID" value="QDT55683.1"/>
    <property type="molecule type" value="Genomic_DNA"/>
</dbReference>
<evidence type="ECO:0000313" key="3">
    <source>
        <dbReference type="EMBL" id="QDT55683.1"/>
    </source>
</evidence>
<feature type="transmembrane region" description="Helical" evidence="1">
    <location>
        <begin position="12"/>
        <end position="39"/>
    </location>
</feature>
<dbReference type="InterPro" id="IPR052710">
    <property type="entry name" value="CAAX_protease"/>
</dbReference>
<accession>A0A517SHT3</accession>
<gene>
    <name evidence="3" type="ORF">Pan44_37290</name>
</gene>
<evidence type="ECO:0000313" key="4">
    <source>
        <dbReference type="Proteomes" id="UP000315700"/>
    </source>
</evidence>
<dbReference type="InterPro" id="IPR003675">
    <property type="entry name" value="Rce1/LyrA-like_dom"/>
</dbReference>
<feature type="transmembrane region" description="Helical" evidence="1">
    <location>
        <begin position="59"/>
        <end position="77"/>
    </location>
</feature>
<name>A0A517SHT3_9PLAN</name>
<organism evidence="3 4">
    <name type="scientific">Caulifigura coniformis</name>
    <dbReference type="NCBI Taxonomy" id="2527983"/>
    <lineage>
        <taxon>Bacteria</taxon>
        <taxon>Pseudomonadati</taxon>
        <taxon>Planctomycetota</taxon>
        <taxon>Planctomycetia</taxon>
        <taxon>Planctomycetales</taxon>
        <taxon>Planctomycetaceae</taxon>
        <taxon>Caulifigura</taxon>
    </lineage>
</organism>
<feature type="transmembrane region" description="Helical" evidence="1">
    <location>
        <begin position="155"/>
        <end position="174"/>
    </location>
</feature>